<dbReference type="InterPro" id="IPR029052">
    <property type="entry name" value="Metallo-depent_PP-like"/>
</dbReference>
<dbReference type="EMBL" id="VIKS01000001">
    <property type="protein sequence ID" value="TQV89645.1"/>
    <property type="molecule type" value="Genomic_DNA"/>
</dbReference>
<dbReference type="SUPFAM" id="SSF56300">
    <property type="entry name" value="Metallo-dependent phosphatases"/>
    <property type="match status" value="1"/>
</dbReference>
<gene>
    <name evidence="4" type="ORF">FLL46_01820</name>
</gene>
<evidence type="ECO:0000259" key="2">
    <source>
        <dbReference type="Pfam" id="PF00149"/>
    </source>
</evidence>
<dbReference type="RefSeq" id="WP_142891709.1">
    <property type="nucleotide sequence ID" value="NZ_ML660160.1"/>
</dbReference>
<sequence length="615" mass="71217">MMKKIIRIVFVISSLACSVWVSADNQVSFETESPIYVVGDIHGAYTEIHATLRQLKLIDEQDKWIGGSAHFVSLGDLMDRGPATRKVIDLFMRLQVEAIAAGGRFHIVAGNHEVMNLIGDLRYVSDEEIDEFAADETDEIRQAAYQKYLKVNRHTDNEKTKAEFDQQYRKGFFAQQLAYQPTSHYGKWLMELPYVIKINEQIFAHGGLSKNVNGKSLEELNEELKETLSDYLKSWLSLNKGQRLAFYPPYKQRDHFVKPLKNSRGKKAYTKSKKKLLLSKNSPTWYRGNAICHPYFESDNLKRTLKQWDATRLWVGHTTSQQRKPLDRLDGQLIILDTGMLKPYYKGEPWAAKIDENNEVTFINGLTGETASSITAPNREWANPYDMSDSQVEEFLTTAKMTHKKGTKEGITKPFKVTLEKEGKVIKGIFKYKDSYPDIEKGGWNKGKDKADRYQYEVAAYKLDRMLGIGLVPVTVERTIEGRKGALQLWVDGLISDLVMNEEKIYYNGYCNPHDQVNLMDSFDYLIMNTDRNQSNIMYQRDDWQIVFIDHSKSFGTSVKRPKILKRAKIILTDKFKSALEELTYEQLQTLKPWLHTKQIRMLWKRRNKMLKGKF</sequence>
<comment type="caution">
    <text evidence="4">The sequence shown here is derived from an EMBL/GenBank/DDBJ whole genome shotgun (WGS) entry which is preliminary data.</text>
</comment>
<dbReference type="GO" id="GO:0016787">
    <property type="term" value="F:hydrolase activity"/>
    <property type="evidence" value="ECO:0007669"/>
    <property type="project" value="InterPro"/>
</dbReference>
<proteinExistence type="predicted"/>
<dbReference type="Proteomes" id="UP000315439">
    <property type="component" value="Unassembled WGS sequence"/>
</dbReference>
<dbReference type="OrthoDB" id="7550081at2"/>
<dbReference type="PANTHER" id="PTHR46546:SF4">
    <property type="entry name" value="SHEWANELLA-LIKE PROTEIN PHOSPHATASE 1"/>
    <property type="match status" value="1"/>
</dbReference>
<keyword evidence="5" id="KW-1185">Reference proteome</keyword>
<evidence type="ECO:0000313" key="5">
    <source>
        <dbReference type="Proteomes" id="UP000315439"/>
    </source>
</evidence>
<evidence type="ECO:0000313" key="4">
    <source>
        <dbReference type="EMBL" id="TQV89645.1"/>
    </source>
</evidence>
<name>A0A545UJJ8_9GAMM</name>
<feature type="signal peptide" evidence="1">
    <location>
        <begin position="1"/>
        <end position="23"/>
    </location>
</feature>
<dbReference type="Pfam" id="PF00149">
    <property type="entry name" value="Metallophos"/>
    <property type="match status" value="1"/>
</dbReference>
<protein>
    <recommendedName>
        <fullName evidence="6">Calcineurin-like phosphoesterase domain-containing protein</fullName>
    </recommendedName>
</protein>
<reference evidence="4 5" key="1">
    <citation type="submission" date="2019-07" db="EMBL/GenBank/DDBJ databases">
        <title>Draft genome for Aliikangiella sp. M105.</title>
        <authorList>
            <person name="Wang G."/>
        </authorList>
    </citation>
    <scope>NUCLEOTIDE SEQUENCE [LARGE SCALE GENOMIC DNA]</scope>
    <source>
        <strain evidence="4 5">M105</strain>
    </source>
</reference>
<organism evidence="4 5">
    <name type="scientific">Aliikangiella coralliicola</name>
    <dbReference type="NCBI Taxonomy" id="2592383"/>
    <lineage>
        <taxon>Bacteria</taxon>
        <taxon>Pseudomonadati</taxon>
        <taxon>Pseudomonadota</taxon>
        <taxon>Gammaproteobacteria</taxon>
        <taxon>Oceanospirillales</taxon>
        <taxon>Pleioneaceae</taxon>
        <taxon>Aliikangiella</taxon>
    </lineage>
</organism>
<dbReference type="PANTHER" id="PTHR46546">
    <property type="entry name" value="SHEWANELLA-LIKE PROTEIN PHOSPHATASE 1"/>
    <property type="match status" value="1"/>
</dbReference>
<keyword evidence="1" id="KW-0732">Signal</keyword>
<feature type="domain" description="PI3K/PI4K catalytic" evidence="3">
    <location>
        <begin position="517"/>
        <end position="586"/>
    </location>
</feature>
<dbReference type="Gene3D" id="3.60.21.10">
    <property type="match status" value="1"/>
</dbReference>
<dbReference type="AlphaFoldDB" id="A0A545UJJ8"/>
<feature type="domain" description="Calcineurin-like phosphoesterase" evidence="2">
    <location>
        <begin position="34"/>
        <end position="318"/>
    </location>
</feature>
<dbReference type="InterPro" id="IPR004843">
    <property type="entry name" value="Calcineurin-like_PHP"/>
</dbReference>
<dbReference type="Pfam" id="PF00454">
    <property type="entry name" value="PI3_PI4_kinase"/>
    <property type="match status" value="1"/>
</dbReference>
<evidence type="ECO:0008006" key="6">
    <source>
        <dbReference type="Google" id="ProtNLM"/>
    </source>
</evidence>
<feature type="chain" id="PRO_5021983089" description="Calcineurin-like phosphoesterase domain-containing protein" evidence="1">
    <location>
        <begin position="24"/>
        <end position="615"/>
    </location>
</feature>
<dbReference type="InterPro" id="IPR000403">
    <property type="entry name" value="PI3/4_kinase_cat_dom"/>
</dbReference>
<accession>A0A545UJJ8</accession>
<evidence type="ECO:0000256" key="1">
    <source>
        <dbReference type="SAM" id="SignalP"/>
    </source>
</evidence>
<evidence type="ECO:0000259" key="3">
    <source>
        <dbReference type="Pfam" id="PF00454"/>
    </source>
</evidence>